<dbReference type="EC" id="5.6.2.3" evidence="1"/>
<evidence type="ECO:0000259" key="4">
    <source>
        <dbReference type="Pfam" id="PF05970"/>
    </source>
</evidence>
<sequence length="1670" mass="188095">MWIGKVPFELQILTLPEQLLVSIYFPAAYIIKVYPKRNPKNHTQDDGRKPPAANLKLRGNVSSFRLPTSQIADMVAGNMVPRPSLILAAIIGVSFVGVGKAAMTVVPGICRVRRQRVFEALLWLKEHNRLYTNMTISEDNLRSLPEDGVPDEITRNIRIFGDSDAAAHEHTGYVPDIDEDEEGDSEDEDDVMEIDSASSVRTAGEGVDTSLADTDIGPTSGSGTLGQQDFLLAHHDLEPMVFPLMAHGVVDVGGDNIPETTLFAHAVENSIPETYAADYGIRKGRAFVSEYARTDENRERFDGGPSDPNHLLGAFPILFPYGYGGFEVDRDIKVTYESHVQWALQYADKRFRKHSQFLFQTFGVLWKRQVCRSTSLHMDHNEFLANQNIISQLEPQDLIQASEEENRKIPFSNPAVRLLRKHLTVIRARVQGTDESRVGIRAQIWGLTLRFNPPSIWMTINLSDTHDPIAQVLAGEAIDLDHFASKMGPKSSKRGRTIAEDPFAASEYFHLVVRLVLEEVLGITVSLRGAITRKQGVLGRINAYVGTVEAQARGSLHLHLLLWLQGAPSAAQMQEALKSEAFRNKIQQFIKQNIRADVSGTIADPKTRKKIKRSVAFSRPIDPRQGDFQEKVREKERSSAAIVQSHECTVYYCLKTKNGRITCKRGYPWPTYTEDWIDEEGNWGAKRRYPFINPWNPAIFNITRSNMDIKLLTNSWETKDIAFYITLYIAKKQTQASNASAILSESYAFKPKDEEQNSQEAEELEKETERSSMKKLNKKLFEQCANTLSRQYELSGPETPMSAQVTFENGVFVLQDQLQQYSDRGDELVDMNLYDYMVDTYHDPRYDEEQVEVDSDAEEDAAPSRRPGRPARPRIPYQHDCGRKGARVLRGPKHETALHIIGRWLPSRSDPNHANYSAQILTLLKPWRALQDIQGSFDNFEEALADFEQDCDARTRRIIENLEYFHECSQSANRRHKDSRVESEFDVDAELGHEETDNAQHAAPLVVDEEAINEARRTKISSSEQAFGAQAMKIAAQCGIFADTSATAVPERLHAQRATEEEELQYKEWDVAVGAITRATDFVRDNTQVIRPDGDGDTGQVIAQPSADSLTASESTVIVLSTEDTRQRSEIQHRALEILNEEQRRAHDIIEKHLTRTLKGEEVSQLLMIVQGEGGTGKTVLLNAVSHTFDFHASTSLLAKTGTTGISASLIGGQTLHQWAGIPIRASENSSWISKSSANIQERRIQNIIPVRYLVIDEFSMMTKKILAQLSQILGHVKAIPGEAPSSRPFGNMNIILFGDPHQFPPVGNPKGALYHPDTESGLLAQLGLAFYRQFDVVVTLTQQNRVQDFAWNSMLRRLRHGECTAEDITMLRDLLVSNTSTTDWQSSPWVDAVLVTPRHSCRTQWNSAALHRHRRRTGEPLYLCSSEDFTGRPRRPLSMEERLIVAGLNDRQTCRLHEHVEISVGMRAMVLWNIATEADLANGARGRITDIRLDSREPLPLVRTAQNQLRLQYPPAMIVVKLDHFTFPPFRHFAEGELPVLPTTGSFAIHTQDGTRHTIKRRQYALTAGYAFTDYKSQGQTLSHVIVDLENPPHGGLSPFNAYVALSRSHGRHTIRILRGFDPKLFTTHPSEHLKVEDQRLKRLTLQTKKLLSRREDSNDGTSAQPDTD</sequence>
<comment type="similarity">
    <text evidence="1">Belongs to the helicase family.</text>
</comment>
<keyword evidence="3" id="KW-0472">Membrane</keyword>
<accession>A0ABQ0L1H4</accession>
<feature type="domain" description="Helitron helicase-like" evidence="5">
    <location>
        <begin position="339"/>
        <end position="562"/>
    </location>
</feature>
<feature type="region of interest" description="Disordered" evidence="2">
    <location>
        <begin position="751"/>
        <end position="771"/>
    </location>
</feature>
<dbReference type="Pfam" id="PF20209">
    <property type="entry name" value="DUF6570"/>
    <property type="match status" value="1"/>
</dbReference>
<feature type="domain" description="DNA helicase Pif1-like DEAD-box helicase" evidence="4">
    <location>
        <begin position="1139"/>
        <end position="1367"/>
    </location>
</feature>
<proteinExistence type="inferred from homology"/>
<dbReference type="CDD" id="cd18809">
    <property type="entry name" value="SF1_C_RecD"/>
    <property type="match status" value="1"/>
</dbReference>
<dbReference type="InterPro" id="IPR010285">
    <property type="entry name" value="DNA_helicase_pif1-like_DEAD"/>
</dbReference>
<keyword evidence="1" id="KW-0227">DNA damage</keyword>
<keyword evidence="3" id="KW-0812">Transmembrane</keyword>
<dbReference type="Gene3D" id="3.40.50.300">
    <property type="entry name" value="P-loop containing nucleotide triphosphate hydrolases"/>
    <property type="match status" value="1"/>
</dbReference>
<feature type="compositionally biased region" description="Acidic residues" evidence="2">
    <location>
        <begin position="850"/>
        <end position="861"/>
    </location>
</feature>
<dbReference type="InterPro" id="IPR025476">
    <property type="entry name" value="Helitron_helicase-like"/>
</dbReference>
<dbReference type="SUPFAM" id="SSF52540">
    <property type="entry name" value="P-loop containing nucleoside triphosphate hydrolases"/>
    <property type="match status" value="2"/>
</dbReference>
<keyword evidence="1" id="KW-0347">Helicase</keyword>
<keyword evidence="1" id="KW-0233">DNA recombination</keyword>
<keyword evidence="1" id="KW-0547">Nucleotide-binding</keyword>
<evidence type="ECO:0000256" key="1">
    <source>
        <dbReference type="RuleBase" id="RU363044"/>
    </source>
</evidence>
<evidence type="ECO:0000313" key="7">
    <source>
        <dbReference type="EMBL" id="GAT44847.1"/>
    </source>
</evidence>
<feature type="region of interest" description="Disordered" evidence="2">
    <location>
        <begin position="1651"/>
        <end position="1670"/>
    </location>
</feature>
<dbReference type="Pfam" id="PF14214">
    <property type="entry name" value="Helitron_like_N"/>
    <property type="match status" value="1"/>
</dbReference>
<keyword evidence="1" id="KW-0234">DNA repair</keyword>
<feature type="region of interest" description="Disordered" evidence="2">
    <location>
        <begin position="850"/>
        <end position="878"/>
    </location>
</feature>
<keyword evidence="1" id="KW-0067">ATP-binding</keyword>
<feature type="domain" description="DUF6570" evidence="6">
    <location>
        <begin position="1"/>
        <end position="142"/>
    </location>
</feature>
<comment type="cofactor">
    <cofactor evidence="1">
        <name>Mg(2+)</name>
        <dbReference type="ChEBI" id="CHEBI:18420"/>
    </cofactor>
</comment>
<protein>
    <recommendedName>
        <fullName evidence="1">ATP-dependent DNA helicase</fullName>
        <ecNumber evidence="1">5.6.2.3</ecNumber>
    </recommendedName>
</protein>
<keyword evidence="1" id="KW-0378">Hydrolase</keyword>
<feature type="compositionally biased region" description="Polar residues" evidence="2">
    <location>
        <begin position="1661"/>
        <end position="1670"/>
    </location>
</feature>
<gene>
    <name evidence="7" type="ORF">MCHLO_02452</name>
</gene>
<comment type="catalytic activity">
    <reaction evidence="1">
        <text>ATP + H2O = ADP + phosphate + H(+)</text>
        <dbReference type="Rhea" id="RHEA:13065"/>
        <dbReference type="ChEBI" id="CHEBI:15377"/>
        <dbReference type="ChEBI" id="CHEBI:15378"/>
        <dbReference type="ChEBI" id="CHEBI:30616"/>
        <dbReference type="ChEBI" id="CHEBI:43474"/>
        <dbReference type="ChEBI" id="CHEBI:456216"/>
        <dbReference type="EC" id="5.6.2.3"/>
    </reaction>
</comment>
<feature type="transmembrane region" description="Helical" evidence="3">
    <location>
        <begin position="12"/>
        <end position="31"/>
    </location>
</feature>
<feature type="transmembrane region" description="Helical" evidence="3">
    <location>
        <begin position="84"/>
        <end position="106"/>
    </location>
</feature>
<dbReference type="InterPro" id="IPR046700">
    <property type="entry name" value="DUF6570"/>
</dbReference>
<dbReference type="InterPro" id="IPR027417">
    <property type="entry name" value="P-loop_NTPase"/>
</dbReference>
<keyword evidence="8" id="KW-1185">Reference proteome</keyword>
<dbReference type="PANTHER" id="PTHR47642">
    <property type="entry name" value="ATP-DEPENDENT DNA HELICASE"/>
    <property type="match status" value="1"/>
</dbReference>
<organism evidence="7 8">
    <name type="scientific">Mycena chlorophos</name>
    <name type="common">Agaric fungus</name>
    <name type="synonym">Agaricus chlorophos</name>
    <dbReference type="NCBI Taxonomy" id="658473"/>
    <lineage>
        <taxon>Eukaryota</taxon>
        <taxon>Fungi</taxon>
        <taxon>Dikarya</taxon>
        <taxon>Basidiomycota</taxon>
        <taxon>Agaricomycotina</taxon>
        <taxon>Agaricomycetes</taxon>
        <taxon>Agaricomycetidae</taxon>
        <taxon>Agaricales</taxon>
        <taxon>Marasmiineae</taxon>
        <taxon>Mycenaceae</taxon>
        <taxon>Mycena</taxon>
    </lineage>
</organism>
<reference evidence="7" key="1">
    <citation type="submission" date="2014-09" db="EMBL/GenBank/DDBJ databases">
        <title>Genome sequence of the luminous mushroom Mycena chlorophos for searching fungal bioluminescence genes.</title>
        <authorList>
            <person name="Tanaka Y."/>
            <person name="Kasuga D."/>
            <person name="Oba Y."/>
            <person name="Hase S."/>
            <person name="Sato K."/>
            <person name="Oba Y."/>
            <person name="Sakakibara Y."/>
        </authorList>
    </citation>
    <scope>NUCLEOTIDE SEQUENCE</scope>
</reference>
<evidence type="ECO:0000259" key="6">
    <source>
        <dbReference type="Pfam" id="PF20209"/>
    </source>
</evidence>
<evidence type="ECO:0000256" key="2">
    <source>
        <dbReference type="SAM" id="MobiDB-lite"/>
    </source>
</evidence>
<feature type="compositionally biased region" description="Acidic residues" evidence="2">
    <location>
        <begin position="756"/>
        <end position="766"/>
    </location>
</feature>
<dbReference type="EMBL" id="DF840275">
    <property type="protein sequence ID" value="GAT44847.1"/>
    <property type="molecule type" value="Genomic_DNA"/>
</dbReference>
<evidence type="ECO:0000256" key="3">
    <source>
        <dbReference type="SAM" id="Phobius"/>
    </source>
</evidence>
<dbReference type="InterPro" id="IPR051055">
    <property type="entry name" value="PIF1_helicase"/>
</dbReference>
<dbReference type="PANTHER" id="PTHR47642:SF6">
    <property type="entry name" value="ATP-DEPENDENT DNA HELICASE"/>
    <property type="match status" value="1"/>
</dbReference>
<name>A0ABQ0L1H4_MYCCL</name>
<dbReference type="Proteomes" id="UP000815677">
    <property type="component" value="Unassembled WGS sequence"/>
</dbReference>
<keyword evidence="3" id="KW-1133">Transmembrane helix</keyword>
<dbReference type="Pfam" id="PF05970">
    <property type="entry name" value="PIF1"/>
    <property type="match status" value="1"/>
</dbReference>
<evidence type="ECO:0000259" key="5">
    <source>
        <dbReference type="Pfam" id="PF14214"/>
    </source>
</evidence>
<evidence type="ECO:0000313" key="8">
    <source>
        <dbReference type="Proteomes" id="UP000815677"/>
    </source>
</evidence>